<keyword evidence="2" id="KW-0479">Metal-binding</keyword>
<dbReference type="PANTHER" id="PTHR13903">
    <property type="entry name" value="PIRIN-RELATED"/>
    <property type="match status" value="1"/>
</dbReference>
<keyword evidence="7" id="KW-1185">Reference proteome</keyword>
<dbReference type="EMBL" id="BMED01000003">
    <property type="protein sequence ID" value="GGC85361.1"/>
    <property type="molecule type" value="Genomic_DNA"/>
</dbReference>
<organism evidence="6 7">
    <name type="scientific">Undibacterium terreum</name>
    <dbReference type="NCBI Taxonomy" id="1224302"/>
    <lineage>
        <taxon>Bacteria</taxon>
        <taxon>Pseudomonadati</taxon>
        <taxon>Pseudomonadota</taxon>
        <taxon>Betaproteobacteria</taxon>
        <taxon>Burkholderiales</taxon>
        <taxon>Oxalobacteraceae</taxon>
        <taxon>Undibacterium</taxon>
    </lineage>
</organism>
<dbReference type="InterPro" id="IPR003829">
    <property type="entry name" value="Pirin_N_dom"/>
</dbReference>
<dbReference type="PANTHER" id="PTHR13903:SF8">
    <property type="entry name" value="PIRIN"/>
    <property type="match status" value="1"/>
</dbReference>
<dbReference type="Pfam" id="PF05726">
    <property type="entry name" value="Pirin_C"/>
    <property type="match status" value="1"/>
</dbReference>
<evidence type="ECO:0000313" key="6">
    <source>
        <dbReference type="EMBL" id="GGC85361.1"/>
    </source>
</evidence>
<dbReference type="Gene3D" id="2.60.120.10">
    <property type="entry name" value="Jelly Rolls"/>
    <property type="match status" value="2"/>
</dbReference>
<sequence>MNTSIETGTETTTETRTRELQRIIASVSTSDGAGVKLARSLGNAQGARLDPFLMLDEFSSDNPDDYNAGFPNHPHRGFETVTYILDGHMRHEDHLGNQGDLQSGGVQWMTAGRGIIHSEMPQQLQGRMRGFQLWINLPAAEKMKPAGYRDIPAAEIPVAELAGGGRVKVIAGKLDMDQLSLEGAITGLTTDPLYLDVILPAGMVFSHIVKRDYHAFVYPYEGKLKIGSADAPRHLKTHQAGILSDGERITVTADGEEARFLVLAGRPLREPIVQYGPFVMNTREEIEQAIHDYQHGVLTA</sequence>
<comment type="similarity">
    <text evidence="1 3">Belongs to the pirin family.</text>
</comment>
<comment type="caution">
    <text evidence="6">The sequence shown here is derived from an EMBL/GenBank/DDBJ whole genome shotgun (WGS) entry which is preliminary data.</text>
</comment>
<dbReference type="InterPro" id="IPR012093">
    <property type="entry name" value="Pirin"/>
</dbReference>
<dbReference type="SUPFAM" id="SSF51182">
    <property type="entry name" value="RmlC-like cupins"/>
    <property type="match status" value="1"/>
</dbReference>
<proteinExistence type="inferred from homology"/>
<evidence type="ECO:0000313" key="7">
    <source>
        <dbReference type="Proteomes" id="UP000637423"/>
    </source>
</evidence>
<dbReference type="Proteomes" id="UP000637423">
    <property type="component" value="Unassembled WGS sequence"/>
</dbReference>
<gene>
    <name evidence="6" type="ORF">GCM10011396_35860</name>
</gene>
<feature type="binding site" evidence="2">
    <location>
        <position position="75"/>
    </location>
    <ligand>
        <name>Fe cation</name>
        <dbReference type="ChEBI" id="CHEBI:24875"/>
    </ligand>
</feature>
<dbReference type="CDD" id="cd02909">
    <property type="entry name" value="cupin_pirin_N"/>
    <property type="match status" value="1"/>
</dbReference>
<dbReference type="InterPro" id="IPR008778">
    <property type="entry name" value="Pirin_C_dom"/>
</dbReference>
<keyword evidence="2" id="KW-0408">Iron</keyword>
<dbReference type="InterPro" id="IPR011051">
    <property type="entry name" value="RmlC_Cupin_sf"/>
</dbReference>
<protein>
    <submittedName>
        <fullName evidence="6">Quercetin 2,3-dioxygenase</fullName>
    </submittedName>
</protein>
<evidence type="ECO:0000259" key="5">
    <source>
        <dbReference type="Pfam" id="PF05726"/>
    </source>
</evidence>
<feature type="domain" description="Pirin C-terminal" evidence="5">
    <location>
        <begin position="194"/>
        <end position="297"/>
    </location>
</feature>
<reference evidence="6" key="2">
    <citation type="submission" date="2020-09" db="EMBL/GenBank/DDBJ databases">
        <authorList>
            <person name="Sun Q."/>
            <person name="Zhou Y."/>
        </authorList>
    </citation>
    <scope>NUCLEOTIDE SEQUENCE</scope>
    <source>
        <strain evidence="6">CGMCC 1.10998</strain>
    </source>
</reference>
<dbReference type="AlphaFoldDB" id="A0A916US78"/>
<feature type="domain" description="Pirin N-terminal" evidence="4">
    <location>
        <begin position="35"/>
        <end position="135"/>
    </location>
</feature>
<comment type="cofactor">
    <cofactor evidence="2">
        <name>Fe cation</name>
        <dbReference type="ChEBI" id="CHEBI:24875"/>
    </cofactor>
    <text evidence="2">Binds 1 Fe cation per subunit.</text>
</comment>
<feature type="binding site" evidence="2">
    <location>
        <position position="119"/>
    </location>
    <ligand>
        <name>Fe cation</name>
        <dbReference type="ChEBI" id="CHEBI:24875"/>
    </ligand>
</feature>
<evidence type="ECO:0000256" key="2">
    <source>
        <dbReference type="PIRSR" id="PIRSR006232-1"/>
    </source>
</evidence>
<name>A0A916US78_9BURK</name>
<evidence type="ECO:0000256" key="3">
    <source>
        <dbReference type="RuleBase" id="RU003457"/>
    </source>
</evidence>
<dbReference type="CDD" id="cd02247">
    <property type="entry name" value="cupin_pirin_C"/>
    <property type="match status" value="1"/>
</dbReference>
<evidence type="ECO:0000256" key="1">
    <source>
        <dbReference type="ARBA" id="ARBA00008416"/>
    </source>
</evidence>
<feature type="binding site" evidence="2">
    <location>
        <position position="117"/>
    </location>
    <ligand>
        <name>Fe cation</name>
        <dbReference type="ChEBI" id="CHEBI:24875"/>
    </ligand>
</feature>
<dbReference type="PIRSF" id="PIRSF006232">
    <property type="entry name" value="Pirin"/>
    <property type="match status" value="1"/>
</dbReference>
<reference evidence="6" key="1">
    <citation type="journal article" date="2014" name="Int. J. Syst. Evol. Microbiol.">
        <title>Complete genome sequence of Corynebacterium casei LMG S-19264T (=DSM 44701T), isolated from a smear-ripened cheese.</title>
        <authorList>
            <consortium name="US DOE Joint Genome Institute (JGI-PGF)"/>
            <person name="Walter F."/>
            <person name="Albersmeier A."/>
            <person name="Kalinowski J."/>
            <person name="Ruckert C."/>
        </authorList>
    </citation>
    <scope>NUCLEOTIDE SEQUENCE</scope>
    <source>
        <strain evidence="6">CGMCC 1.10998</strain>
    </source>
</reference>
<accession>A0A916US78</accession>
<dbReference type="Pfam" id="PF02678">
    <property type="entry name" value="Pirin"/>
    <property type="match status" value="1"/>
</dbReference>
<dbReference type="InterPro" id="IPR014710">
    <property type="entry name" value="RmlC-like_jellyroll"/>
</dbReference>
<dbReference type="GO" id="GO:0046872">
    <property type="term" value="F:metal ion binding"/>
    <property type="evidence" value="ECO:0007669"/>
    <property type="project" value="UniProtKB-KW"/>
</dbReference>
<evidence type="ECO:0000259" key="4">
    <source>
        <dbReference type="Pfam" id="PF02678"/>
    </source>
</evidence>
<dbReference type="RefSeq" id="WP_229751194.1">
    <property type="nucleotide sequence ID" value="NZ_BMED01000003.1"/>
</dbReference>
<feature type="binding site" evidence="2">
    <location>
        <position position="73"/>
    </location>
    <ligand>
        <name>Fe cation</name>
        <dbReference type="ChEBI" id="CHEBI:24875"/>
    </ligand>
</feature>